<reference evidence="2" key="1">
    <citation type="journal article" date="2014" name="Int. J. Syst. Evol. Microbiol.">
        <title>Complete genome sequence of Corynebacterium casei LMG S-19264T (=DSM 44701T), isolated from a smear-ripened cheese.</title>
        <authorList>
            <consortium name="US DOE Joint Genome Institute (JGI-PGF)"/>
            <person name="Walter F."/>
            <person name="Albersmeier A."/>
            <person name="Kalinowski J."/>
            <person name="Ruckert C."/>
        </authorList>
    </citation>
    <scope>NUCLEOTIDE SEQUENCE</scope>
    <source>
        <strain evidence="2">CGMCC 4.7110</strain>
    </source>
</reference>
<comment type="caution">
    <text evidence="2">The sequence shown here is derived from an EMBL/GenBank/DDBJ whole genome shotgun (WGS) entry which is preliminary data.</text>
</comment>
<reference evidence="2" key="2">
    <citation type="submission" date="2020-09" db="EMBL/GenBank/DDBJ databases">
        <authorList>
            <person name="Sun Q."/>
            <person name="Zhou Y."/>
        </authorList>
    </citation>
    <scope>NUCLEOTIDE SEQUENCE</scope>
    <source>
        <strain evidence="2">CGMCC 4.7110</strain>
    </source>
</reference>
<dbReference type="PANTHER" id="PTHR30595">
    <property type="entry name" value="GLPR-RELATED TRANSCRIPTIONAL REPRESSOR"/>
    <property type="match status" value="1"/>
</dbReference>
<name>A0A917XQJ2_9ACTN</name>
<dbReference type="Proteomes" id="UP000653411">
    <property type="component" value="Unassembled WGS sequence"/>
</dbReference>
<keyword evidence="3" id="KW-1185">Reference proteome</keyword>
<dbReference type="EMBL" id="BMML01000078">
    <property type="protein sequence ID" value="GGN47529.1"/>
    <property type="molecule type" value="Genomic_DNA"/>
</dbReference>
<protein>
    <recommendedName>
        <fullName evidence="1">Schlafen AlbA-2 domain-containing protein</fullName>
    </recommendedName>
</protein>
<gene>
    <name evidence="2" type="ORF">GCM10011578_101140</name>
</gene>
<organism evidence="2 3">
    <name type="scientific">Streptomyces fuscichromogenes</name>
    <dbReference type="NCBI Taxonomy" id="1324013"/>
    <lineage>
        <taxon>Bacteria</taxon>
        <taxon>Bacillati</taxon>
        <taxon>Actinomycetota</taxon>
        <taxon>Actinomycetes</taxon>
        <taxon>Kitasatosporales</taxon>
        <taxon>Streptomycetaceae</taxon>
        <taxon>Streptomyces</taxon>
    </lineage>
</organism>
<sequence>MRAVVSTLSLLHAAPSEFTIERVRALVNQVGPEAPTVEYKEQMADTVARGVAALANTYGGLLLIGVTDRTRDLKGVKEKTVDYVADHCYAKIEPPWVPEIIPVPMDDDSGRYVLVLRVVPGQHPSPLLVGGIAYVRDHSTTHPADWQRLKQLFGEPESAQELAWNLQAPPQGGQDEDFVIRTGLNFPVSREALWRPLSERSIDAFADALNNSRLNSLLRRMSMGPAWSGGLYPFHREGFNRSRDVRLQWSGAPDNWPAGRDYPVEAVAHIQVPGAYGNHGQRLHVELDVSARTSGMFIALQEGRLPVEAVREPISVQGLAELMDAMLEAFVSQGIIAPLAELGAIDPLAVPQPRNLHVVMGRPVVEVLDTTGLREIRNAGTSLGFHLLADPALDMADAAERWRQVTLWMQQAALDAGLLGMENVLREIAPPAYP</sequence>
<feature type="domain" description="Schlafen AlbA-2" evidence="1">
    <location>
        <begin position="33"/>
        <end position="144"/>
    </location>
</feature>
<dbReference type="InterPro" id="IPR038461">
    <property type="entry name" value="Schlafen_AlbA_2_dom_sf"/>
</dbReference>
<dbReference type="Gene3D" id="3.30.950.30">
    <property type="entry name" value="Schlafen, AAA domain"/>
    <property type="match status" value="1"/>
</dbReference>
<dbReference type="Pfam" id="PF04326">
    <property type="entry name" value="SLFN_AlbA_2"/>
    <property type="match status" value="1"/>
</dbReference>
<evidence type="ECO:0000313" key="3">
    <source>
        <dbReference type="Proteomes" id="UP000653411"/>
    </source>
</evidence>
<evidence type="ECO:0000259" key="1">
    <source>
        <dbReference type="Pfam" id="PF04326"/>
    </source>
</evidence>
<evidence type="ECO:0000313" key="2">
    <source>
        <dbReference type="EMBL" id="GGN47529.1"/>
    </source>
</evidence>
<proteinExistence type="predicted"/>
<dbReference type="InterPro" id="IPR007421">
    <property type="entry name" value="Schlafen_AlbA_2_dom"/>
</dbReference>
<accession>A0A917XQJ2</accession>
<dbReference type="PANTHER" id="PTHR30595:SF6">
    <property type="entry name" value="SCHLAFEN ALBA-2 DOMAIN-CONTAINING PROTEIN"/>
    <property type="match status" value="1"/>
</dbReference>
<dbReference type="AlphaFoldDB" id="A0A917XQJ2"/>